<organism evidence="1 2">
    <name type="scientific">Nezara viridula</name>
    <name type="common">Southern green stink bug</name>
    <name type="synonym">Cimex viridulus</name>
    <dbReference type="NCBI Taxonomy" id="85310"/>
    <lineage>
        <taxon>Eukaryota</taxon>
        <taxon>Metazoa</taxon>
        <taxon>Ecdysozoa</taxon>
        <taxon>Arthropoda</taxon>
        <taxon>Hexapoda</taxon>
        <taxon>Insecta</taxon>
        <taxon>Pterygota</taxon>
        <taxon>Neoptera</taxon>
        <taxon>Paraneoptera</taxon>
        <taxon>Hemiptera</taxon>
        <taxon>Heteroptera</taxon>
        <taxon>Panheteroptera</taxon>
        <taxon>Pentatomomorpha</taxon>
        <taxon>Pentatomoidea</taxon>
        <taxon>Pentatomidae</taxon>
        <taxon>Pentatominae</taxon>
        <taxon>Nezara</taxon>
    </lineage>
</organism>
<keyword evidence="2" id="KW-1185">Reference proteome</keyword>
<sequence>MYKHTKQEISYKIILYKHKHICTRKLIMLAQVSEDIQILHKTSRKSKDK</sequence>
<dbReference type="Proteomes" id="UP001152798">
    <property type="component" value="Chromosome 4"/>
</dbReference>
<reference evidence="1" key="1">
    <citation type="submission" date="2022-01" db="EMBL/GenBank/DDBJ databases">
        <authorList>
            <person name="King R."/>
        </authorList>
    </citation>
    <scope>NUCLEOTIDE SEQUENCE</scope>
</reference>
<protein>
    <submittedName>
        <fullName evidence="1">Uncharacterized protein</fullName>
    </submittedName>
</protein>
<gene>
    <name evidence="1" type="ORF">NEZAVI_LOCUS9461</name>
</gene>
<accession>A0A9P0HEH0</accession>
<dbReference type="EMBL" id="OV725080">
    <property type="protein sequence ID" value="CAH1400161.1"/>
    <property type="molecule type" value="Genomic_DNA"/>
</dbReference>
<evidence type="ECO:0000313" key="1">
    <source>
        <dbReference type="EMBL" id="CAH1400161.1"/>
    </source>
</evidence>
<proteinExistence type="predicted"/>
<dbReference type="AlphaFoldDB" id="A0A9P0HEH0"/>
<name>A0A9P0HEH0_NEZVI</name>
<evidence type="ECO:0000313" key="2">
    <source>
        <dbReference type="Proteomes" id="UP001152798"/>
    </source>
</evidence>